<protein>
    <submittedName>
        <fullName evidence="2">Uncharacterized protein</fullName>
    </submittedName>
</protein>
<dbReference type="AlphaFoldDB" id="A0A6V7PU11"/>
<feature type="compositionally biased region" description="Basic and acidic residues" evidence="1">
    <location>
        <begin position="88"/>
        <end position="114"/>
    </location>
</feature>
<feature type="region of interest" description="Disordered" evidence="1">
    <location>
        <begin position="75"/>
        <end position="115"/>
    </location>
</feature>
<name>A0A6V7PU11_ANACO</name>
<accession>A0A6V7PU11</accession>
<sequence length="146" mass="16222">MAFASLRPTPSLHLPPKNYSTIKQKALIGVGDDDLQSRGKQQQASLTCKISRRDAMLCIPAALVVPFIPTGPAEALSRKAENKRKVREKLEKLREKAGVTKEKTESSPEKKEKLSPNSLTVLPLVEASLWSAFIHLRNTFELMLLC</sequence>
<organism evidence="2">
    <name type="scientific">Ananas comosus var. bracteatus</name>
    <name type="common">red pineapple</name>
    <dbReference type="NCBI Taxonomy" id="296719"/>
    <lineage>
        <taxon>Eukaryota</taxon>
        <taxon>Viridiplantae</taxon>
        <taxon>Streptophyta</taxon>
        <taxon>Embryophyta</taxon>
        <taxon>Tracheophyta</taxon>
        <taxon>Spermatophyta</taxon>
        <taxon>Magnoliopsida</taxon>
        <taxon>Liliopsida</taxon>
        <taxon>Poales</taxon>
        <taxon>Bromeliaceae</taxon>
        <taxon>Bromelioideae</taxon>
        <taxon>Ananas</taxon>
    </lineage>
</organism>
<reference evidence="2" key="1">
    <citation type="submission" date="2020-07" db="EMBL/GenBank/DDBJ databases">
        <authorList>
            <person name="Lin J."/>
        </authorList>
    </citation>
    <scope>NUCLEOTIDE SEQUENCE</scope>
</reference>
<evidence type="ECO:0000313" key="2">
    <source>
        <dbReference type="EMBL" id="CAD1834213.1"/>
    </source>
</evidence>
<gene>
    <name evidence="2" type="ORF">CB5_LOCUS17424</name>
</gene>
<evidence type="ECO:0000256" key="1">
    <source>
        <dbReference type="SAM" id="MobiDB-lite"/>
    </source>
</evidence>
<proteinExistence type="predicted"/>
<dbReference type="EMBL" id="LR862152">
    <property type="protein sequence ID" value="CAD1834213.1"/>
    <property type="molecule type" value="Genomic_DNA"/>
</dbReference>